<dbReference type="InterPro" id="IPR029039">
    <property type="entry name" value="Flavoprotein-like_sf"/>
</dbReference>
<comment type="caution">
    <text evidence="4">The sequence shown here is derived from an EMBL/GenBank/DDBJ whole genome shotgun (WGS) entry which is preliminary data.</text>
</comment>
<evidence type="ECO:0000313" key="5">
    <source>
        <dbReference type="Proteomes" id="UP000746471"/>
    </source>
</evidence>
<proteinExistence type="predicted"/>
<dbReference type="InterPro" id="IPR051796">
    <property type="entry name" value="ISF_SsuE-like"/>
</dbReference>
<gene>
    <name evidence="4" type="ORF">KHM83_17770</name>
</gene>
<dbReference type="PANTHER" id="PTHR43278">
    <property type="entry name" value="NAD(P)H-DEPENDENT FMN-CONTAINING OXIDOREDUCTASE YWQN-RELATED"/>
    <property type="match status" value="1"/>
</dbReference>
<dbReference type="Pfam" id="PF03358">
    <property type="entry name" value="FMN_red"/>
    <property type="match status" value="1"/>
</dbReference>
<evidence type="ECO:0000313" key="4">
    <source>
        <dbReference type="EMBL" id="MBS7528536.1"/>
    </source>
</evidence>
<dbReference type="InterPro" id="IPR005025">
    <property type="entry name" value="FMN_Rdtase-like_dom"/>
</dbReference>
<name>A0ABS5PTW7_9FIRM</name>
<dbReference type="EMBL" id="JAHBCL010000044">
    <property type="protein sequence ID" value="MBS7528536.1"/>
    <property type="molecule type" value="Genomic_DNA"/>
</dbReference>
<feature type="domain" description="NADPH-dependent FMN reductase-like" evidence="3">
    <location>
        <begin position="4"/>
        <end position="133"/>
    </location>
</feature>
<dbReference type="RefSeq" id="WP_213238394.1">
    <property type="nucleotide sequence ID" value="NZ_JAHBCL010000044.1"/>
</dbReference>
<dbReference type="Gene3D" id="3.40.50.360">
    <property type="match status" value="1"/>
</dbReference>
<dbReference type="Proteomes" id="UP000746471">
    <property type="component" value="Unassembled WGS sequence"/>
</dbReference>
<reference evidence="4 5" key="1">
    <citation type="submission" date="2021-05" db="EMBL/GenBank/DDBJ databases">
        <title>Fusibacter ferrireducens sp. nov., an anaerobic, sulfur- and Fe-reducing bacterium isolated from the mangrove sediment.</title>
        <authorList>
            <person name="Qiu D."/>
        </authorList>
    </citation>
    <scope>NUCLEOTIDE SEQUENCE [LARGE SCALE GENOMIC DNA]</scope>
    <source>
        <strain evidence="4 5">DSM 12116</strain>
    </source>
</reference>
<protein>
    <submittedName>
        <fullName evidence="4">Flavodoxin family protein</fullName>
    </submittedName>
</protein>
<evidence type="ECO:0000256" key="2">
    <source>
        <dbReference type="ARBA" id="ARBA00022643"/>
    </source>
</evidence>
<keyword evidence="5" id="KW-1185">Reference proteome</keyword>
<sequence length="193" mass="21758">MKRKWLAIVGSSRPGKNTDRLVDYMLEALGTVEKEVEKIYLPSDGIITCDGCEACLTTGDCHMHDEIAKVVKSLDFAEGVIFASPTYHYDMSAQMKAFLDRTFYLGFERRKSPQPVKQKAIVLGVCRGTTKESMGHTITGITNVLSDLNMDIIDVVEYYNTKEYPVAENQMIKEIIQQRIIHLLDTEGVEDVD</sequence>
<evidence type="ECO:0000256" key="1">
    <source>
        <dbReference type="ARBA" id="ARBA00022630"/>
    </source>
</evidence>
<dbReference type="SUPFAM" id="SSF52218">
    <property type="entry name" value="Flavoproteins"/>
    <property type="match status" value="1"/>
</dbReference>
<keyword evidence="1" id="KW-0285">Flavoprotein</keyword>
<evidence type="ECO:0000259" key="3">
    <source>
        <dbReference type="Pfam" id="PF03358"/>
    </source>
</evidence>
<accession>A0ABS5PTW7</accession>
<dbReference type="PANTHER" id="PTHR43278:SF2">
    <property type="entry name" value="IRON-SULFUR FLAVOPROTEIN"/>
    <property type="match status" value="1"/>
</dbReference>
<keyword evidence="2" id="KW-0288">FMN</keyword>
<organism evidence="4 5">
    <name type="scientific">Fusibacter paucivorans</name>
    <dbReference type="NCBI Taxonomy" id="76009"/>
    <lineage>
        <taxon>Bacteria</taxon>
        <taxon>Bacillati</taxon>
        <taxon>Bacillota</taxon>
        <taxon>Clostridia</taxon>
        <taxon>Eubacteriales</taxon>
        <taxon>Eubacteriales Family XII. Incertae Sedis</taxon>
        <taxon>Fusibacter</taxon>
    </lineage>
</organism>